<reference evidence="1 2" key="1">
    <citation type="submission" date="2020-08" db="EMBL/GenBank/DDBJ databases">
        <title>Genomic Encyclopedia of Type Strains, Phase IV (KMG-IV): sequencing the most valuable type-strain genomes for metagenomic binning, comparative biology and taxonomic classification.</title>
        <authorList>
            <person name="Goeker M."/>
        </authorList>
    </citation>
    <scope>NUCLEOTIDE SEQUENCE [LARGE SCALE GENOMIC DNA]</scope>
    <source>
        <strain evidence="1 2">DSM 28570</strain>
    </source>
</reference>
<evidence type="ECO:0000313" key="2">
    <source>
        <dbReference type="Proteomes" id="UP000539642"/>
    </source>
</evidence>
<accession>A0A840ULW8</accession>
<sequence>MLKYRQISGLSGKSGCNCLILSRLNYSKYGLETQRSRIFFANPVKLYCNLRIEDLERDD</sequence>
<name>A0A840ULW8_9BACT</name>
<keyword evidence="2" id="KW-1185">Reference proteome</keyword>
<dbReference type="AlphaFoldDB" id="A0A840ULW8"/>
<evidence type="ECO:0000313" key="1">
    <source>
        <dbReference type="EMBL" id="MBB5346772.1"/>
    </source>
</evidence>
<comment type="caution">
    <text evidence="1">The sequence shown here is derived from an EMBL/GenBank/DDBJ whole genome shotgun (WGS) entry which is preliminary data.</text>
</comment>
<proteinExistence type="predicted"/>
<dbReference type="Proteomes" id="UP000539642">
    <property type="component" value="Unassembled WGS sequence"/>
</dbReference>
<organism evidence="1 2">
    <name type="scientific">Desulfoprunum benzoelyticum</name>
    <dbReference type="NCBI Taxonomy" id="1506996"/>
    <lineage>
        <taxon>Bacteria</taxon>
        <taxon>Pseudomonadati</taxon>
        <taxon>Thermodesulfobacteriota</taxon>
        <taxon>Desulfobulbia</taxon>
        <taxon>Desulfobulbales</taxon>
        <taxon>Desulfobulbaceae</taxon>
        <taxon>Desulfoprunum</taxon>
    </lineage>
</organism>
<protein>
    <submittedName>
        <fullName evidence="1">Uncharacterized protein</fullName>
    </submittedName>
</protein>
<dbReference type="EMBL" id="JACHEO010000001">
    <property type="protein sequence ID" value="MBB5346772.1"/>
    <property type="molecule type" value="Genomic_DNA"/>
</dbReference>
<gene>
    <name evidence="1" type="ORF">HNQ81_000479</name>
</gene>